<evidence type="ECO:0000313" key="2">
    <source>
        <dbReference type="Proteomes" id="UP000598820"/>
    </source>
</evidence>
<evidence type="ECO:0000313" key="1">
    <source>
        <dbReference type="EMBL" id="MBD2700748.1"/>
    </source>
</evidence>
<dbReference type="Proteomes" id="UP000598820">
    <property type="component" value="Unassembled WGS sequence"/>
</dbReference>
<sequence length="362" mass="40528">MIKFGYDILFSIRLLHDYYEGATSDMTIVPTADCEETLRNHGLLFRSISGGGLILFSLNEKNEIHRKIQALSRFRFLIILRNATFNNFTNLSYPAKKLGRKIYYFSNVANNGVIDASTTLPKGIGNKIDSTDLYWLVNPILKIPLGGNFNQVTLSRIMPGSGKTILKTFQTAVLEKLVIDLQKIDNTLNSPLALKEGNYILDFSGPSPKTEQIYFDVALWKSNAWGLIEIMKDNTINYAAKTEYTITAKANPWSYYLIDPANKVTINNNTLTNVSTATTGLAGLALTWVQEADLEADSYEQRRYAQLKNIHTGTRIFLLRSNRGMPRTAESKVSVKLTLDGVQRTLPNPKGTQSIADIIQTL</sequence>
<protein>
    <submittedName>
        <fullName evidence="1">Uncharacterized protein</fullName>
    </submittedName>
</protein>
<dbReference type="AlphaFoldDB" id="A0A926XUM9"/>
<name>A0A926XUM9_9BACT</name>
<comment type="caution">
    <text evidence="1">The sequence shown here is derived from an EMBL/GenBank/DDBJ whole genome shotgun (WGS) entry which is preliminary data.</text>
</comment>
<proteinExistence type="predicted"/>
<dbReference type="EMBL" id="JACWZY010000005">
    <property type="protein sequence ID" value="MBD2700748.1"/>
    <property type="molecule type" value="Genomic_DNA"/>
</dbReference>
<organism evidence="1 2">
    <name type="scientific">Spirosoma profusum</name>
    <dbReference type="NCBI Taxonomy" id="2771354"/>
    <lineage>
        <taxon>Bacteria</taxon>
        <taxon>Pseudomonadati</taxon>
        <taxon>Bacteroidota</taxon>
        <taxon>Cytophagia</taxon>
        <taxon>Cytophagales</taxon>
        <taxon>Cytophagaceae</taxon>
        <taxon>Spirosoma</taxon>
    </lineage>
</organism>
<accession>A0A926XUM9</accession>
<reference evidence="1" key="1">
    <citation type="submission" date="2020-09" db="EMBL/GenBank/DDBJ databases">
        <authorList>
            <person name="Kim M.K."/>
        </authorList>
    </citation>
    <scope>NUCLEOTIDE SEQUENCE</scope>
    <source>
        <strain evidence="1">BT702</strain>
    </source>
</reference>
<dbReference type="RefSeq" id="WP_190886601.1">
    <property type="nucleotide sequence ID" value="NZ_JACWZY010000005.1"/>
</dbReference>
<keyword evidence="2" id="KW-1185">Reference proteome</keyword>
<gene>
    <name evidence="1" type="ORF">IC229_08875</name>
</gene>